<feature type="region of interest" description="Disordered" evidence="1">
    <location>
        <begin position="147"/>
        <end position="182"/>
    </location>
</feature>
<feature type="region of interest" description="Disordered" evidence="1">
    <location>
        <begin position="329"/>
        <end position="366"/>
    </location>
</feature>
<proteinExistence type="predicted"/>
<dbReference type="AlphaFoldDB" id="A0AAV3RWT2"/>
<protein>
    <submittedName>
        <fullName evidence="2">Uncharacterized protein</fullName>
    </submittedName>
</protein>
<comment type="caution">
    <text evidence="2">The sequence shown here is derived from an EMBL/GenBank/DDBJ whole genome shotgun (WGS) entry which is preliminary data.</text>
</comment>
<reference evidence="2 3" key="1">
    <citation type="submission" date="2024-01" db="EMBL/GenBank/DDBJ databases">
        <title>The complete chloroplast genome sequence of Lithospermum erythrorhizon: insights into the phylogenetic relationship among Boraginaceae species and the maternal lineages of purple gromwells.</title>
        <authorList>
            <person name="Okada T."/>
            <person name="Watanabe K."/>
        </authorList>
    </citation>
    <scope>NUCLEOTIDE SEQUENCE [LARGE SCALE GENOMIC DNA]</scope>
</reference>
<organism evidence="2 3">
    <name type="scientific">Lithospermum erythrorhizon</name>
    <name type="common">Purple gromwell</name>
    <name type="synonym">Lithospermum officinale var. erythrorhizon</name>
    <dbReference type="NCBI Taxonomy" id="34254"/>
    <lineage>
        <taxon>Eukaryota</taxon>
        <taxon>Viridiplantae</taxon>
        <taxon>Streptophyta</taxon>
        <taxon>Embryophyta</taxon>
        <taxon>Tracheophyta</taxon>
        <taxon>Spermatophyta</taxon>
        <taxon>Magnoliopsida</taxon>
        <taxon>eudicotyledons</taxon>
        <taxon>Gunneridae</taxon>
        <taxon>Pentapetalae</taxon>
        <taxon>asterids</taxon>
        <taxon>lamiids</taxon>
        <taxon>Boraginales</taxon>
        <taxon>Boraginaceae</taxon>
        <taxon>Boraginoideae</taxon>
        <taxon>Lithospermeae</taxon>
        <taxon>Lithospermum</taxon>
    </lineage>
</organism>
<dbReference type="Proteomes" id="UP001454036">
    <property type="component" value="Unassembled WGS sequence"/>
</dbReference>
<name>A0AAV3RWT2_LITER</name>
<sequence>MGVESEELRSLTNHLVPSLWPGNSKGQPYHSIKENSSHPNPSRPTGPSQFLQGSLNEIRVARLVVEVGGVYSFDDRTHVLLLSSPIVHYSNRRFVIFPQGNINIDDHTSLPTPALESLHRRSTMSQTSDEFVGSLLRDSPEMTVATGIGANSPNVDDSEGPRVTLPEASKGKGSKEPPSLESVKAKTLPGLITKVQLLAIRNHYDFLEVVQTRILDKREDIDTPTTKTEVPKEGQLMPFFLAGTHGVSSGVLGCGGSSQFANVLHHAGLSKGADNFPKFTLRVFTTPKKSKRAPKVPVPEATPSVFETVVENFGPPSHPKGDPITIVMPDRVSPSLGEVPHSSSSSSSVLHPSESASGSNGPLLPTPYTLPSGVTVTEDSVSRHKESTASLMLKNCMLRRDMEGILECSSPDELHYTFSYFQLRATECACCLFLKWKEADESWANLVVEKSSLEEPS</sequence>
<feature type="compositionally biased region" description="Low complexity" evidence="1">
    <location>
        <begin position="333"/>
        <end position="357"/>
    </location>
</feature>
<gene>
    <name evidence="2" type="ORF">LIER_32115</name>
</gene>
<evidence type="ECO:0000256" key="1">
    <source>
        <dbReference type="SAM" id="MobiDB-lite"/>
    </source>
</evidence>
<feature type="compositionally biased region" description="Polar residues" evidence="1">
    <location>
        <begin position="37"/>
        <end position="50"/>
    </location>
</feature>
<feature type="region of interest" description="Disordered" evidence="1">
    <location>
        <begin position="19"/>
        <end position="50"/>
    </location>
</feature>
<keyword evidence="3" id="KW-1185">Reference proteome</keyword>
<evidence type="ECO:0000313" key="2">
    <source>
        <dbReference type="EMBL" id="GAA0184827.1"/>
    </source>
</evidence>
<evidence type="ECO:0000313" key="3">
    <source>
        <dbReference type="Proteomes" id="UP001454036"/>
    </source>
</evidence>
<accession>A0AAV3RWT2</accession>
<dbReference type="EMBL" id="BAABME010012195">
    <property type="protein sequence ID" value="GAA0184827.1"/>
    <property type="molecule type" value="Genomic_DNA"/>
</dbReference>